<accession>A0A369WKM5</accession>
<reference evidence="1 2" key="1">
    <citation type="submission" date="2018-07" db="EMBL/GenBank/DDBJ databases">
        <title>Motiliproteus coralliicola sp. nov., a bacterium isolated from Coral.</title>
        <authorList>
            <person name="Wang G."/>
        </authorList>
    </citation>
    <scope>NUCLEOTIDE SEQUENCE [LARGE SCALE GENOMIC DNA]</scope>
    <source>
        <strain evidence="1 2">C34</strain>
    </source>
</reference>
<organism evidence="1 2">
    <name type="scientific">Motiliproteus coralliicola</name>
    <dbReference type="NCBI Taxonomy" id="2283196"/>
    <lineage>
        <taxon>Bacteria</taxon>
        <taxon>Pseudomonadati</taxon>
        <taxon>Pseudomonadota</taxon>
        <taxon>Gammaproteobacteria</taxon>
        <taxon>Oceanospirillales</taxon>
        <taxon>Oceanospirillaceae</taxon>
        <taxon>Motiliproteus</taxon>
    </lineage>
</organism>
<protein>
    <submittedName>
        <fullName evidence="1">Uncharacterized protein</fullName>
    </submittedName>
</protein>
<dbReference type="RefSeq" id="WP_114695251.1">
    <property type="nucleotide sequence ID" value="NZ_QQOH01000002.1"/>
</dbReference>
<evidence type="ECO:0000313" key="2">
    <source>
        <dbReference type="Proteomes" id="UP000253769"/>
    </source>
</evidence>
<name>A0A369WKM5_9GAMM</name>
<sequence>MLNKIIENPYLNLISGLILLITSGYEVSLSFKDPSLGAHHGIFIFSIFQIMKTIPDIMHGLKNIQEADSIVESK</sequence>
<keyword evidence="2" id="KW-1185">Reference proteome</keyword>
<dbReference type="AlphaFoldDB" id="A0A369WKM5"/>
<dbReference type="Proteomes" id="UP000253769">
    <property type="component" value="Unassembled WGS sequence"/>
</dbReference>
<comment type="caution">
    <text evidence="1">The sequence shown here is derived from an EMBL/GenBank/DDBJ whole genome shotgun (WGS) entry which is preliminary data.</text>
</comment>
<gene>
    <name evidence="1" type="ORF">DV711_08505</name>
</gene>
<dbReference type="OrthoDB" id="6199433at2"/>
<evidence type="ECO:0000313" key="1">
    <source>
        <dbReference type="EMBL" id="RDE22618.1"/>
    </source>
</evidence>
<dbReference type="EMBL" id="QQOH01000002">
    <property type="protein sequence ID" value="RDE22618.1"/>
    <property type="molecule type" value="Genomic_DNA"/>
</dbReference>
<proteinExistence type="predicted"/>